<keyword evidence="2" id="KW-1185">Reference proteome</keyword>
<dbReference type="PANTHER" id="PTHR10622:SF10">
    <property type="entry name" value="HET DOMAIN-CONTAINING PROTEIN"/>
    <property type="match status" value="1"/>
</dbReference>
<dbReference type="Proteomes" id="UP001224890">
    <property type="component" value="Unassembled WGS sequence"/>
</dbReference>
<accession>A0AAJ0EQT1</accession>
<dbReference type="RefSeq" id="XP_060422653.1">
    <property type="nucleotide sequence ID" value="XM_060580846.1"/>
</dbReference>
<proteinExistence type="predicted"/>
<sequence>MCWVSRRTTTREEDMAYCMLGLFDINMPLLYGEGAKAFVRLQEEIIKVSTDHTLFCWQWQPSTPRDWANLLAPCPSAFIHSRRVVQMTTQLPLYGTNYLYFTLGADT</sequence>
<name>A0AAJ0EQT1_9PEZI</name>
<comment type="caution">
    <text evidence="1">The sequence shown here is derived from an EMBL/GenBank/DDBJ whole genome shotgun (WGS) entry which is preliminary data.</text>
</comment>
<dbReference type="AlphaFoldDB" id="A0AAJ0EQT1"/>
<evidence type="ECO:0000313" key="1">
    <source>
        <dbReference type="EMBL" id="KAK1657889.1"/>
    </source>
</evidence>
<reference evidence="1" key="1">
    <citation type="submission" date="2021-06" db="EMBL/GenBank/DDBJ databases">
        <title>Comparative genomics, transcriptomics and evolutionary studies reveal genomic signatures of adaptation to plant cell wall in hemibiotrophic fungi.</title>
        <authorList>
            <consortium name="DOE Joint Genome Institute"/>
            <person name="Baroncelli R."/>
            <person name="Diaz J.F."/>
            <person name="Benocci T."/>
            <person name="Peng M."/>
            <person name="Battaglia E."/>
            <person name="Haridas S."/>
            <person name="Andreopoulos W."/>
            <person name="Labutti K."/>
            <person name="Pangilinan J."/>
            <person name="Floch G.L."/>
            <person name="Makela M.R."/>
            <person name="Henrissat B."/>
            <person name="Grigoriev I.V."/>
            <person name="Crouch J.A."/>
            <person name="De Vries R.P."/>
            <person name="Sukno S.A."/>
            <person name="Thon M.R."/>
        </authorList>
    </citation>
    <scope>NUCLEOTIDE SEQUENCE</scope>
    <source>
        <strain evidence="1">CBS 193.32</strain>
    </source>
</reference>
<organism evidence="1 2">
    <name type="scientific">Colletotrichum godetiae</name>
    <dbReference type="NCBI Taxonomy" id="1209918"/>
    <lineage>
        <taxon>Eukaryota</taxon>
        <taxon>Fungi</taxon>
        <taxon>Dikarya</taxon>
        <taxon>Ascomycota</taxon>
        <taxon>Pezizomycotina</taxon>
        <taxon>Sordariomycetes</taxon>
        <taxon>Hypocreomycetidae</taxon>
        <taxon>Glomerellales</taxon>
        <taxon>Glomerellaceae</taxon>
        <taxon>Colletotrichum</taxon>
        <taxon>Colletotrichum acutatum species complex</taxon>
    </lineage>
</organism>
<gene>
    <name evidence="1" type="ORF">BDP55DRAFT_760625</name>
</gene>
<dbReference type="EMBL" id="JAHMHR010000083">
    <property type="protein sequence ID" value="KAK1657889.1"/>
    <property type="molecule type" value="Genomic_DNA"/>
</dbReference>
<protein>
    <submittedName>
        <fullName evidence="1">Uncharacterized protein</fullName>
    </submittedName>
</protein>
<evidence type="ECO:0000313" key="2">
    <source>
        <dbReference type="Proteomes" id="UP001224890"/>
    </source>
</evidence>
<dbReference type="PANTHER" id="PTHR10622">
    <property type="entry name" value="HET DOMAIN-CONTAINING PROTEIN"/>
    <property type="match status" value="1"/>
</dbReference>
<dbReference type="GeneID" id="85465372"/>